<keyword evidence="1" id="KW-0472">Membrane</keyword>
<dbReference type="Proteomes" id="UP000214739">
    <property type="component" value="Unassembled WGS sequence"/>
</dbReference>
<keyword evidence="1" id="KW-0812">Transmembrane</keyword>
<reference evidence="3 5" key="2">
    <citation type="journal article" date="2019" name="Appl. Microbiol. Biotechnol.">
        <title>Uncovering carbohydrate metabolism through a genotype-phenotype association study of 56 lactic acid bacteria genomes.</title>
        <authorList>
            <person name="Buron-Moles G."/>
            <person name="Chailyan A."/>
            <person name="Dolejs I."/>
            <person name="Forster J."/>
            <person name="Miks M.H."/>
        </authorList>
    </citation>
    <scope>NUCLEOTIDE SEQUENCE [LARGE SCALE GENOMIC DNA]</scope>
    <source>
        <strain evidence="3 5">DSM 10551</strain>
    </source>
</reference>
<dbReference type="Proteomes" id="UP000294668">
    <property type="component" value="Unassembled WGS sequence"/>
</dbReference>
<feature type="transmembrane region" description="Helical" evidence="1">
    <location>
        <begin position="26"/>
        <end position="44"/>
    </location>
</feature>
<sequence length="49" mass="5767">MDLFNFLVVGIHGVHSIRFIHFIFNEQPLLGIGLIVALALYMIYRYMNR</sequence>
<evidence type="ECO:0000313" key="4">
    <source>
        <dbReference type="Proteomes" id="UP000214739"/>
    </source>
</evidence>
<evidence type="ECO:0000256" key="1">
    <source>
        <dbReference type="SAM" id="Phobius"/>
    </source>
</evidence>
<dbReference type="AlphaFoldDB" id="A0A224VIG0"/>
<evidence type="ECO:0000313" key="5">
    <source>
        <dbReference type="Proteomes" id="UP000294668"/>
    </source>
</evidence>
<accession>A0A224VIG0</accession>
<protein>
    <submittedName>
        <fullName evidence="2">Uncharacterized protein</fullName>
    </submittedName>
</protein>
<reference evidence="2 4" key="1">
    <citation type="journal article" date="2017" name="Biosci Microbiota Food Health">
        <title>Genomic characterization reconfirms the taxonomic status of Lactobacillus parakefiri.</title>
        <authorList>
            <person name="Tanizawa Y."/>
            <person name="Kobayashi H."/>
            <person name="Kaminuma E."/>
            <person name="Sakamoto M."/>
            <person name="Ohkuma M."/>
            <person name="Nakamura Y."/>
            <person name="Arita M."/>
            <person name="Tohno M."/>
        </authorList>
    </citation>
    <scope>NUCLEOTIDE SEQUENCE [LARGE SCALE GENOMIC DNA]</scope>
    <source>
        <strain evidence="2 4">JCM 8573</strain>
    </source>
</reference>
<keyword evidence="1" id="KW-1133">Transmembrane helix</keyword>
<name>A0A224VIG0_9LACO</name>
<reference evidence="3" key="3">
    <citation type="submission" date="2019-02" db="EMBL/GenBank/DDBJ databases">
        <authorList>
            <person name="Buron G."/>
            <person name="Chaylann A."/>
            <person name="Dolejs I."/>
            <person name="Forster J."/>
            <person name="Miks M.H."/>
        </authorList>
    </citation>
    <scope>NUCLEOTIDE SEQUENCE</scope>
    <source>
        <strain evidence="3">DSM 10551</strain>
    </source>
</reference>
<dbReference type="EMBL" id="PUFL01000013">
    <property type="protein sequence ID" value="TDG94694.1"/>
    <property type="molecule type" value="Genomic_DNA"/>
</dbReference>
<evidence type="ECO:0000313" key="3">
    <source>
        <dbReference type="EMBL" id="TDG94694.1"/>
    </source>
</evidence>
<evidence type="ECO:0000313" key="2">
    <source>
        <dbReference type="EMBL" id="GAW72302.1"/>
    </source>
</evidence>
<organism evidence="2 4">
    <name type="scientific">Lentilactobacillus parakefiri</name>
    <dbReference type="NCBI Taxonomy" id="152332"/>
    <lineage>
        <taxon>Bacteria</taxon>
        <taxon>Bacillati</taxon>
        <taxon>Bacillota</taxon>
        <taxon>Bacilli</taxon>
        <taxon>Lactobacillales</taxon>
        <taxon>Lactobacillaceae</taxon>
        <taxon>Lentilactobacillus</taxon>
    </lineage>
</organism>
<keyword evidence="5" id="KW-1185">Reference proteome</keyword>
<dbReference type="RefSeq" id="WP_170174648.1">
    <property type="nucleotide sequence ID" value="NZ_BAAAXO010000064.1"/>
</dbReference>
<gene>
    <name evidence="3" type="ORF">C5L28_000979</name>
    <name evidence="2" type="ORF">LPKJCM_01415</name>
</gene>
<comment type="caution">
    <text evidence="2">The sequence shown here is derived from an EMBL/GenBank/DDBJ whole genome shotgun (WGS) entry which is preliminary data.</text>
</comment>
<dbReference type="EMBL" id="BDGB01000065">
    <property type="protein sequence ID" value="GAW72302.1"/>
    <property type="molecule type" value="Genomic_DNA"/>
</dbReference>
<proteinExistence type="predicted"/>